<evidence type="ECO:0000256" key="5">
    <source>
        <dbReference type="ARBA" id="ARBA00023315"/>
    </source>
</evidence>
<dbReference type="PANTHER" id="PTHR11104">
    <property type="entry name" value="AMINOGLYCOSIDE N3-ACETYLTRANSFERASE"/>
    <property type="match status" value="1"/>
</dbReference>
<dbReference type="InterPro" id="IPR003679">
    <property type="entry name" value="Amioglycoside_AcTrfase"/>
</dbReference>
<evidence type="ECO:0000256" key="2">
    <source>
        <dbReference type="ARBA" id="ARBA00006383"/>
    </source>
</evidence>
<keyword evidence="4 7" id="KW-0808">Transferase</keyword>
<comment type="function">
    <text evidence="1">Resistance to antibiotics containing the 2-deoxy-streptamine ring including gentamicin, kanamycin, tobramycin, neomycin and apramycin.</text>
</comment>
<dbReference type="GO" id="GO:0046677">
    <property type="term" value="P:response to antibiotic"/>
    <property type="evidence" value="ECO:0007669"/>
    <property type="project" value="UniProtKB-KW"/>
</dbReference>
<evidence type="ECO:0000256" key="1">
    <source>
        <dbReference type="ARBA" id="ARBA00003521"/>
    </source>
</evidence>
<reference evidence="8" key="1">
    <citation type="submission" date="2018-04" db="EMBL/GenBank/DDBJ databases">
        <authorList>
            <person name="Go L.Y."/>
            <person name="Mitchell J.A."/>
        </authorList>
    </citation>
    <scope>NUCLEOTIDE SEQUENCE</scope>
    <source>
        <strain evidence="8">ARTV</strain>
    </source>
</reference>
<dbReference type="Pfam" id="PF02522">
    <property type="entry name" value="Antibiotic_NAT"/>
    <property type="match status" value="1"/>
</dbReference>
<dbReference type="SUPFAM" id="SSF110710">
    <property type="entry name" value="TTHA0583/YokD-like"/>
    <property type="match status" value="1"/>
</dbReference>
<evidence type="ECO:0000256" key="6">
    <source>
        <dbReference type="ARBA" id="ARBA00052868"/>
    </source>
</evidence>
<comment type="similarity">
    <text evidence="2 7">Belongs to the antibiotic N-acetyltransferase family.</text>
</comment>
<dbReference type="EMBL" id="UFQR01000004">
    <property type="protein sequence ID" value="SSW95371.1"/>
    <property type="molecule type" value="Genomic_DNA"/>
</dbReference>
<proteinExistence type="inferred from homology"/>
<gene>
    <name evidence="8" type="primary">yokD</name>
    <name evidence="8" type="ORF">ARTV_1228</name>
</gene>
<comment type="catalytic activity">
    <reaction evidence="6 7">
        <text>a 2-deoxystreptamine antibiotic + acetyl-CoA = an N(3)-acetyl-2-deoxystreptamine antibiotic + CoA + H(+)</text>
        <dbReference type="Rhea" id="RHEA:12665"/>
        <dbReference type="ChEBI" id="CHEBI:15378"/>
        <dbReference type="ChEBI" id="CHEBI:57287"/>
        <dbReference type="ChEBI" id="CHEBI:57288"/>
        <dbReference type="ChEBI" id="CHEBI:57921"/>
        <dbReference type="ChEBI" id="CHEBI:77452"/>
        <dbReference type="EC" id="2.3.1.81"/>
    </reaction>
</comment>
<sequence>MLTKSVIVEQLYNLGIGKNDVVLIRADLVNIGRIEGGASGFIDALLDKVGEGGTIISLAFTKGCLFIKKPKIENAFEISKKSYAGALPNAMLRHPNALRSKHLMCSYVAIGKYASYLTADHDENYPAYEPIRKLIDLEGKCVLIGCVKSSPGFTTTHLIESDLGLLKLNVFPSLNRVYYKSAAEEYKIFKRKDPGLCSNSYYKFYSNYVNEGILQTGRIGKAYSIIVPAKESYRIEKQILALDYKFNICDSPDCFVCNIMRWDRLHKIPLFVVRKIIKKLFLMFKFASKS</sequence>
<dbReference type="InterPro" id="IPR028345">
    <property type="entry name" value="Antibiotic_NAT-like"/>
</dbReference>
<evidence type="ECO:0000313" key="8">
    <source>
        <dbReference type="EMBL" id="SSW95371.1"/>
    </source>
</evidence>
<keyword evidence="7" id="KW-0046">Antibiotic resistance</keyword>
<protein>
    <recommendedName>
        <fullName evidence="3 7">Aminoglycoside N(3)-acetyltransferase</fullName>
        <ecNumber evidence="7">2.3.1.-</ecNumber>
    </recommendedName>
</protein>
<keyword evidence="5 7" id="KW-0012">Acyltransferase</keyword>
<dbReference type="GO" id="GO:0046353">
    <property type="term" value="F:aminoglycoside 3-N-acetyltransferase activity"/>
    <property type="evidence" value="ECO:0007669"/>
    <property type="project" value="UniProtKB-EC"/>
</dbReference>
<dbReference type="EC" id="2.3.1.-" evidence="7"/>
<evidence type="ECO:0000256" key="3">
    <source>
        <dbReference type="ARBA" id="ARBA00012882"/>
    </source>
</evidence>
<accession>A0A3B0LX20</accession>
<evidence type="ECO:0000256" key="7">
    <source>
        <dbReference type="RuleBase" id="RU365031"/>
    </source>
</evidence>
<organism evidence="8">
    <name type="scientific">Arsenophonus endosymbiont of Trialeurodes vaporariorum</name>
    <dbReference type="NCBI Taxonomy" id="235567"/>
    <lineage>
        <taxon>Bacteria</taxon>
        <taxon>Pseudomonadati</taxon>
        <taxon>Pseudomonadota</taxon>
        <taxon>Gammaproteobacteria</taxon>
        <taxon>Enterobacterales</taxon>
        <taxon>Morganellaceae</taxon>
        <taxon>Arsenophonus</taxon>
    </lineage>
</organism>
<evidence type="ECO:0000256" key="4">
    <source>
        <dbReference type="ARBA" id="ARBA00022679"/>
    </source>
</evidence>
<dbReference type="PANTHER" id="PTHR11104:SF0">
    <property type="entry name" value="SPBETA PROPHAGE-DERIVED AMINOGLYCOSIDE N(3')-ACETYLTRANSFERASE-LIKE PROTEIN YOKD"/>
    <property type="match status" value="1"/>
</dbReference>
<name>A0A3B0LX20_9GAMM</name>
<dbReference type="AlphaFoldDB" id="A0A3B0LX20"/>